<keyword evidence="2" id="KW-0238">DNA-binding</keyword>
<dbReference type="InterPro" id="IPR000524">
    <property type="entry name" value="Tscrpt_reg_HTH_GntR"/>
</dbReference>
<evidence type="ECO:0000256" key="2">
    <source>
        <dbReference type="ARBA" id="ARBA00023125"/>
    </source>
</evidence>
<dbReference type="PRINTS" id="PR00033">
    <property type="entry name" value="HTHASNC"/>
</dbReference>
<name>A0A398BQG7_9RHOB</name>
<gene>
    <name evidence="5" type="ORF">D2N39_22585</name>
</gene>
<reference evidence="5 6" key="1">
    <citation type="submission" date="2018-09" db="EMBL/GenBank/DDBJ databases">
        <title>Gemmobacter lutimaris sp. nov., a marine bacterium isolated from tidal flat.</title>
        <authorList>
            <person name="Lee D.W."/>
            <person name="Yoo Y."/>
            <person name="Kim J.-J."/>
            <person name="Kim B.S."/>
        </authorList>
    </citation>
    <scope>NUCLEOTIDE SEQUENCE [LARGE SCALE GENOMIC DNA]</scope>
    <source>
        <strain evidence="5 6">YJ-T1-11</strain>
    </source>
</reference>
<dbReference type="PROSITE" id="PS50949">
    <property type="entry name" value="HTH_GNTR"/>
    <property type="match status" value="1"/>
</dbReference>
<dbReference type="InterPro" id="IPR036390">
    <property type="entry name" value="WH_DNA-bd_sf"/>
</dbReference>
<keyword evidence="3" id="KW-0804">Transcription</keyword>
<dbReference type="PANTHER" id="PTHR43537">
    <property type="entry name" value="TRANSCRIPTIONAL REGULATOR, GNTR FAMILY"/>
    <property type="match status" value="1"/>
</dbReference>
<dbReference type="EMBL" id="QXXQ01000076">
    <property type="protein sequence ID" value="RID89573.1"/>
    <property type="molecule type" value="Genomic_DNA"/>
</dbReference>
<dbReference type="Gene3D" id="1.10.10.10">
    <property type="entry name" value="Winged helix-like DNA-binding domain superfamily/Winged helix DNA-binding domain"/>
    <property type="match status" value="1"/>
</dbReference>
<accession>A0A398BQG7</accession>
<comment type="caution">
    <text evidence="5">The sequence shown here is derived from an EMBL/GenBank/DDBJ whole genome shotgun (WGS) entry which is preliminary data.</text>
</comment>
<dbReference type="CDD" id="cd07377">
    <property type="entry name" value="WHTH_GntR"/>
    <property type="match status" value="1"/>
</dbReference>
<sequence length="222" mass="23935">MADETEIPQGQSAYRRLLDEIRSGALSPGARLREIELAERLGISRTPVREAIRQLESDGLVAHLPRQGATIRSLDHAEVVELYEMRAVLEGTAARLAARAASNIELTELASLNSELAAAPAGAQAREINRIFHRTLIEAARNRFLIKAMSALQKTLLILGPTTLAEPERAASAVSEHAAVLDALLARDGAGAEAAMRVHVEAALSARIRGMRGRDLPMEDEA</sequence>
<proteinExistence type="predicted"/>
<dbReference type="GO" id="GO:0043565">
    <property type="term" value="F:sequence-specific DNA binding"/>
    <property type="evidence" value="ECO:0007669"/>
    <property type="project" value="InterPro"/>
</dbReference>
<dbReference type="SUPFAM" id="SSF46785">
    <property type="entry name" value="Winged helix' DNA-binding domain"/>
    <property type="match status" value="1"/>
</dbReference>
<evidence type="ECO:0000313" key="5">
    <source>
        <dbReference type="EMBL" id="RID89573.1"/>
    </source>
</evidence>
<keyword evidence="6" id="KW-1185">Reference proteome</keyword>
<dbReference type="InterPro" id="IPR011711">
    <property type="entry name" value="GntR_C"/>
</dbReference>
<dbReference type="Gene3D" id="1.20.120.530">
    <property type="entry name" value="GntR ligand-binding domain-like"/>
    <property type="match status" value="1"/>
</dbReference>
<evidence type="ECO:0000313" key="6">
    <source>
        <dbReference type="Proteomes" id="UP000266649"/>
    </source>
</evidence>
<keyword evidence="1" id="KW-0805">Transcription regulation</keyword>
<dbReference type="Pfam" id="PF00392">
    <property type="entry name" value="GntR"/>
    <property type="match status" value="1"/>
</dbReference>
<feature type="domain" description="HTH gntR-type" evidence="4">
    <location>
        <begin position="7"/>
        <end position="74"/>
    </location>
</feature>
<organism evidence="5 6">
    <name type="scientific">Gemmobacter lutimaris</name>
    <dbReference type="NCBI Taxonomy" id="2306023"/>
    <lineage>
        <taxon>Bacteria</taxon>
        <taxon>Pseudomonadati</taxon>
        <taxon>Pseudomonadota</taxon>
        <taxon>Alphaproteobacteria</taxon>
        <taxon>Rhodobacterales</taxon>
        <taxon>Paracoccaceae</taxon>
        <taxon>Gemmobacter</taxon>
    </lineage>
</organism>
<dbReference type="AlphaFoldDB" id="A0A398BQG7"/>
<dbReference type="GO" id="GO:0003700">
    <property type="term" value="F:DNA-binding transcription factor activity"/>
    <property type="evidence" value="ECO:0007669"/>
    <property type="project" value="InterPro"/>
</dbReference>
<dbReference type="SMART" id="SM00895">
    <property type="entry name" value="FCD"/>
    <property type="match status" value="1"/>
</dbReference>
<dbReference type="PRINTS" id="PR00035">
    <property type="entry name" value="HTHGNTR"/>
</dbReference>
<dbReference type="Pfam" id="PF07729">
    <property type="entry name" value="FCD"/>
    <property type="match status" value="1"/>
</dbReference>
<dbReference type="SUPFAM" id="SSF48008">
    <property type="entry name" value="GntR ligand-binding domain-like"/>
    <property type="match status" value="1"/>
</dbReference>
<dbReference type="SMART" id="SM00345">
    <property type="entry name" value="HTH_GNTR"/>
    <property type="match status" value="1"/>
</dbReference>
<dbReference type="RefSeq" id="WP_119136936.1">
    <property type="nucleotide sequence ID" value="NZ_QXXQ01000076.1"/>
</dbReference>
<dbReference type="InterPro" id="IPR000485">
    <property type="entry name" value="AsnC-type_HTH_dom"/>
</dbReference>
<dbReference type="InterPro" id="IPR036388">
    <property type="entry name" value="WH-like_DNA-bd_sf"/>
</dbReference>
<evidence type="ECO:0000259" key="4">
    <source>
        <dbReference type="PROSITE" id="PS50949"/>
    </source>
</evidence>
<dbReference type="PANTHER" id="PTHR43537:SF49">
    <property type="entry name" value="TRANSCRIPTIONAL REGULATORY PROTEIN"/>
    <property type="match status" value="1"/>
</dbReference>
<dbReference type="OrthoDB" id="8114900at2"/>
<dbReference type="InterPro" id="IPR008920">
    <property type="entry name" value="TF_FadR/GntR_C"/>
</dbReference>
<dbReference type="Proteomes" id="UP000266649">
    <property type="component" value="Unassembled WGS sequence"/>
</dbReference>
<protein>
    <submittedName>
        <fullName evidence="5">GntR family transcriptional regulator</fullName>
    </submittedName>
</protein>
<evidence type="ECO:0000256" key="1">
    <source>
        <dbReference type="ARBA" id="ARBA00023015"/>
    </source>
</evidence>
<evidence type="ECO:0000256" key="3">
    <source>
        <dbReference type="ARBA" id="ARBA00023163"/>
    </source>
</evidence>